<organism evidence="2 3">
    <name type="scientific">Mycena alexandri</name>
    <dbReference type="NCBI Taxonomy" id="1745969"/>
    <lineage>
        <taxon>Eukaryota</taxon>
        <taxon>Fungi</taxon>
        <taxon>Dikarya</taxon>
        <taxon>Basidiomycota</taxon>
        <taxon>Agaricomycotina</taxon>
        <taxon>Agaricomycetes</taxon>
        <taxon>Agaricomycetidae</taxon>
        <taxon>Agaricales</taxon>
        <taxon>Marasmiineae</taxon>
        <taxon>Mycenaceae</taxon>
        <taxon>Mycena</taxon>
    </lineage>
</organism>
<evidence type="ECO:0000256" key="1">
    <source>
        <dbReference type="SAM" id="MobiDB-lite"/>
    </source>
</evidence>
<keyword evidence="3" id="KW-1185">Reference proteome</keyword>
<name>A0AAD6TLP8_9AGAR</name>
<dbReference type="GO" id="GO:0007034">
    <property type="term" value="P:vacuolar transport"/>
    <property type="evidence" value="ECO:0007669"/>
    <property type="project" value="TreeGrafter"/>
</dbReference>
<dbReference type="InterPro" id="IPR013640">
    <property type="entry name" value="Vfa1"/>
</dbReference>
<dbReference type="PANTHER" id="PTHR28218">
    <property type="entry name" value="VPS4-ASSOCIATED PROTEIN 1"/>
    <property type="match status" value="1"/>
</dbReference>
<evidence type="ECO:0000313" key="2">
    <source>
        <dbReference type="EMBL" id="KAJ7047666.1"/>
    </source>
</evidence>
<evidence type="ECO:0000313" key="3">
    <source>
        <dbReference type="Proteomes" id="UP001218188"/>
    </source>
</evidence>
<feature type="compositionally biased region" description="Basic and acidic residues" evidence="1">
    <location>
        <begin position="72"/>
        <end position="116"/>
    </location>
</feature>
<dbReference type="EMBL" id="JARJCM010000001">
    <property type="protein sequence ID" value="KAJ7047666.1"/>
    <property type="molecule type" value="Genomic_DNA"/>
</dbReference>
<feature type="compositionally biased region" description="Low complexity" evidence="1">
    <location>
        <begin position="122"/>
        <end position="137"/>
    </location>
</feature>
<accession>A0AAD6TLP8</accession>
<comment type="caution">
    <text evidence="2">The sequence shown here is derived from an EMBL/GenBank/DDBJ whole genome shotgun (WGS) entry which is preliminary data.</text>
</comment>
<dbReference type="GO" id="GO:0005768">
    <property type="term" value="C:endosome"/>
    <property type="evidence" value="ECO:0007669"/>
    <property type="project" value="TreeGrafter"/>
</dbReference>
<gene>
    <name evidence="2" type="ORF">C8F04DRAFT_1059640</name>
</gene>
<dbReference type="PANTHER" id="PTHR28218:SF1">
    <property type="entry name" value="VPS4-ASSOCIATED PROTEIN 1"/>
    <property type="match status" value="1"/>
</dbReference>
<protein>
    <submittedName>
        <fullName evidence="2">VPS4-associated protein 1</fullName>
    </submittedName>
</protein>
<dbReference type="AlphaFoldDB" id="A0AAD6TLP8"/>
<feature type="compositionally biased region" description="Basic and acidic residues" evidence="1">
    <location>
        <begin position="140"/>
        <end position="151"/>
    </location>
</feature>
<feature type="region of interest" description="Disordered" evidence="1">
    <location>
        <begin position="72"/>
        <end position="182"/>
    </location>
</feature>
<dbReference type="Pfam" id="PF08432">
    <property type="entry name" value="Vfa1"/>
    <property type="match status" value="1"/>
</dbReference>
<proteinExistence type="predicted"/>
<dbReference type="Proteomes" id="UP001218188">
    <property type="component" value="Unassembled WGS sequence"/>
</dbReference>
<reference evidence="2" key="1">
    <citation type="submission" date="2023-03" db="EMBL/GenBank/DDBJ databases">
        <title>Massive genome expansion in bonnet fungi (Mycena s.s.) driven by repeated elements and novel gene families across ecological guilds.</title>
        <authorList>
            <consortium name="Lawrence Berkeley National Laboratory"/>
            <person name="Harder C.B."/>
            <person name="Miyauchi S."/>
            <person name="Viragh M."/>
            <person name="Kuo A."/>
            <person name="Thoen E."/>
            <person name="Andreopoulos B."/>
            <person name="Lu D."/>
            <person name="Skrede I."/>
            <person name="Drula E."/>
            <person name="Henrissat B."/>
            <person name="Morin E."/>
            <person name="Kohler A."/>
            <person name="Barry K."/>
            <person name="LaButti K."/>
            <person name="Morin E."/>
            <person name="Salamov A."/>
            <person name="Lipzen A."/>
            <person name="Mereny Z."/>
            <person name="Hegedus B."/>
            <person name="Baldrian P."/>
            <person name="Stursova M."/>
            <person name="Weitz H."/>
            <person name="Taylor A."/>
            <person name="Grigoriev I.V."/>
            <person name="Nagy L.G."/>
            <person name="Martin F."/>
            <person name="Kauserud H."/>
        </authorList>
    </citation>
    <scope>NUCLEOTIDE SEQUENCE</scope>
    <source>
        <strain evidence="2">CBHHK200</strain>
    </source>
</reference>
<sequence>MSFTNVYYKRTAGTPKPCYVCYKPTTTVLATINTVDFMYTCPTHLTDPGFASPFVDPAAAAKPALNQEDVGKVIAEWEDRQKRKKEKEKEKADKDAKDAEKDSKGKDSKGKAKEKTEDEDSAASPKLPGSLSPKPASTPSHERFTLHRDMFAMRQGEHRKRRQAAQAKDLAPRLPGAPRGTL</sequence>